<keyword evidence="3" id="KW-1185">Reference proteome</keyword>
<evidence type="ECO:0000313" key="3">
    <source>
        <dbReference type="Proteomes" id="UP000377595"/>
    </source>
</evidence>
<sequence length="171" mass="18168">MRGLRSALVALSTTVIAVAAHRAHGTTPPLLALVPVVLAVWGVAYGLAGRRVNRRELLTLLGAAQLGIHGLSVYLADPIHPGHYGIDDTSSSGVLSHAAATVLTALLLEYGERMWWGLLSLLGVRYRTVHLRDLPPPVRRPIPVASRAVPLLTRLCAGPVGTRAPPLLTQI</sequence>
<dbReference type="AlphaFoldDB" id="A0A5M3XIP3"/>
<proteinExistence type="predicted"/>
<keyword evidence="1" id="KW-1133">Transmembrane helix</keyword>
<name>A0A5M3XIP3_9ACTN</name>
<protein>
    <submittedName>
        <fullName evidence="2">Uncharacterized protein</fullName>
    </submittedName>
</protein>
<accession>A0A5M3XIP3</accession>
<keyword evidence="1" id="KW-0472">Membrane</keyword>
<comment type="caution">
    <text evidence="2">The sequence shown here is derived from an EMBL/GenBank/DDBJ whole genome shotgun (WGS) entry which is preliminary data.</text>
</comment>
<evidence type="ECO:0000256" key="1">
    <source>
        <dbReference type="SAM" id="Phobius"/>
    </source>
</evidence>
<evidence type="ECO:0000313" key="2">
    <source>
        <dbReference type="EMBL" id="GES17928.1"/>
    </source>
</evidence>
<keyword evidence="1" id="KW-0812">Transmembrane</keyword>
<gene>
    <name evidence="2" type="ORF">Aple_008230</name>
</gene>
<feature type="transmembrane region" description="Helical" evidence="1">
    <location>
        <begin position="30"/>
        <end position="48"/>
    </location>
</feature>
<dbReference type="EMBL" id="BLAF01000005">
    <property type="protein sequence ID" value="GES17928.1"/>
    <property type="molecule type" value="Genomic_DNA"/>
</dbReference>
<organism evidence="2 3">
    <name type="scientific">Acrocarpospora pleiomorpha</name>
    <dbReference type="NCBI Taxonomy" id="90975"/>
    <lineage>
        <taxon>Bacteria</taxon>
        <taxon>Bacillati</taxon>
        <taxon>Actinomycetota</taxon>
        <taxon>Actinomycetes</taxon>
        <taxon>Streptosporangiales</taxon>
        <taxon>Streptosporangiaceae</taxon>
        <taxon>Acrocarpospora</taxon>
    </lineage>
</organism>
<dbReference type="Proteomes" id="UP000377595">
    <property type="component" value="Unassembled WGS sequence"/>
</dbReference>
<reference evidence="2 3" key="1">
    <citation type="submission" date="2019-10" db="EMBL/GenBank/DDBJ databases">
        <title>Whole genome shotgun sequence of Acrocarpospora pleiomorpha NBRC 16267.</title>
        <authorList>
            <person name="Ichikawa N."/>
            <person name="Kimura A."/>
            <person name="Kitahashi Y."/>
            <person name="Komaki H."/>
            <person name="Oguchi A."/>
        </authorList>
    </citation>
    <scope>NUCLEOTIDE SEQUENCE [LARGE SCALE GENOMIC DNA]</scope>
    <source>
        <strain evidence="2 3">NBRC 16267</strain>
    </source>
</reference>